<evidence type="ECO:0000259" key="8">
    <source>
        <dbReference type="SMART" id="SM00479"/>
    </source>
</evidence>
<dbReference type="PANTHER" id="PTHR13058:SF19">
    <property type="entry name" value="LD40940P"/>
    <property type="match status" value="1"/>
</dbReference>
<dbReference type="InterPro" id="IPR013520">
    <property type="entry name" value="Ribonucl_H"/>
</dbReference>
<dbReference type="EMBL" id="MK250087">
    <property type="protein sequence ID" value="QDY52023.1"/>
    <property type="molecule type" value="Genomic_DNA"/>
</dbReference>
<evidence type="ECO:0000256" key="6">
    <source>
        <dbReference type="ARBA" id="ARBA00022842"/>
    </source>
</evidence>
<proteinExistence type="inferred from homology"/>
<feature type="domain" description="Exonuclease" evidence="8">
    <location>
        <begin position="1"/>
        <end position="178"/>
    </location>
</feature>
<dbReference type="GO" id="GO:0008296">
    <property type="term" value="F:3'-5'-DNA exonuclease activity"/>
    <property type="evidence" value="ECO:0007669"/>
    <property type="project" value="TreeGrafter"/>
</dbReference>
<dbReference type="GO" id="GO:0003676">
    <property type="term" value="F:nucleic acid binding"/>
    <property type="evidence" value="ECO:0007669"/>
    <property type="project" value="InterPro"/>
</dbReference>
<evidence type="ECO:0000313" key="9">
    <source>
        <dbReference type="EMBL" id="QDY52023.1"/>
    </source>
</evidence>
<dbReference type="SUPFAM" id="SSF53098">
    <property type="entry name" value="Ribonuclease H-like"/>
    <property type="match status" value="1"/>
</dbReference>
<dbReference type="SMART" id="SM00479">
    <property type="entry name" value="EXOIII"/>
    <property type="match status" value="1"/>
</dbReference>
<comment type="similarity">
    <text evidence="7">Belongs to the exonuclease superfamily. TREX family.</text>
</comment>
<reference evidence="9" key="1">
    <citation type="submission" date="2018-11" db="EMBL/GenBank/DDBJ databases">
        <title>A distinct lineage of giant viruses engineers rhodopsin photosystems in predatory marine eukaryotes.</title>
        <authorList>
            <person name="Needham D.M."/>
            <person name="Yoshizawa S."/>
            <person name="Hosaka T."/>
            <person name="Poirier C."/>
            <person name="Choi C.-J."/>
            <person name="Hehenberger E."/>
            <person name="Irwin N.A.T."/>
            <person name="Wilken S."/>
            <person name="Yung C.-M."/>
            <person name="Bachy C."/>
            <person name="Kurihara R."/>
            <person name="Nakajima Y."/>
            <person name="Kojima K."/>
            <person name="Kimura-Someya T."/>
            <person name="Leonard G."/>
            <person name="Malmstrom R.R."/>
            <person name="Mende D."/>
            <person name="Olson D.K."/>
            <person name="Sudo Y."/>
            <person name="Sudek S."/>
            <person name="Richards T.A."/>
            <person name="DeLong E.F."/>
            <person name="Keeling P.J."/>
            <person name="Santoro A.E."/>
            <person name="Shirouzu M."/>
            <person name="Iwasaki W."/>
            <person name="Worden A.Z."/>
        </authorList>
    </citation>
    <scope>NUCLEOTIDE SEQUENCE</scope>
</reference>
<dbReference type="GO" id="GO:0046872">
    <property type="term" value="F:metal ion binding"/>
    <property type="evidence" value="ECO:0007669"/>
    <property type="project" value="UniProtKB-KW"/>
</dbReference>
<dbReference type="Pfam" id="PF00929">
    <property type="entry name" value="RNase_T"/>
    <property type="match status" value="1"/>
</dbReference>
<dbReference type="InterPro" id="IPR012337">
    <property type="entry name" value="RNaseH-like_sf"/>
</dbReference>
<evidence type="ECO:0000256" key="7">
    <source>
        <dbReference type="ARBA" id="ARBA00025769"/>
    </source>
</evidence>
<dbReference type="CDD" id="cd06127">
    <property type="entry name" value="DEDDh"/>
    <property type="match status" value="1"/>
</dbReference>
<dbReference type="PANTHER" id="PTHR13058">
    <property type="entry name" value="THREE PRIME REPAIR EXONUCLEASE 1, 2"/>
    <property type="match status" value="1"/>
</dbReference>
<keyword evidence="6" id="KW-0460">Magnesium</keyword>
<name>A0A5B8HWB7_9VIRU</name>
<keyword evidence="4" id="KW-0378">Hydrolase</keyword>
<evidence type="ECO:0000256" key="2">
    <source>
        <dbReference type="ARBA" id="ARBA00022722"/>
    </source>
</evidence>
<gene>
    <name evidence="9" type="ORF">3_2</name>
</gene>
<comment type="cofactor">
    <cofactor evidence="1">
        <name>Mg(2+)</name>
        <dbReference type="ChEBI" id="CHEBI:18420"/>
    </cofactor>
</comment>
<dbReference type="FunFam" id="3.30.420.10:FF:000045">
    <property type="entry name" value="3'-5' exonuclease DinG"/>
    <property type="match status" value="1"/>
</dbReference>
<evidence type="ECO:0000256" key="1">
    <source>
        <dbReference type="ARBA" id="ARBA00001946"/>
    </source>
</evidence>
<dbReference type="Gene3D" id="3.30.420.10">
    <property type="entry name" value="Ribonuclease H-like superfamily/Ribonuclease H"/>
    <property type="match status" value="1"/>
</dbReference>
<protein>
    <submittedName>
        <fullName evidence="9">Exonuclease</fullName>
    </submittedName>
</protein>
<keyword evidence="5 9" id="KW-0269">Exonuclease</keyword>
<evidence type="ECO:0000256" key="5">
    <source>
        <dbReference type="ARBA" id="ARBA00022839"/>
    </source>
</evidence>
<accession>A0A5B8HWB7</accession>
<keyword evidence="3" id="KW-0479">Metal-binding</keyword>
<dbReference type="InterPro" id="IPR036397">
    <property type="entry name" value="RNaseH_sf"/>
</dbReference>
<keyword evidence="2" id="KW-0540">Nuclease</keyword>
<dbReference type="GO" id="GO:0006308">
    <property type="term" value="P:DNA catabolic process"/>
    <property type="evidence" value="ECO:0007669"/>
    <property type="project" value="TreeGrafter"/>
</dbReference>
<evidence type="ECO:0000256" key="4">
    <source>
        <dbReference type="ARBA" id="ARBA00022801"/>
    </source>
</evidence>
<organism evidence="9">
    <name type="scientific">Mimiviridae sp. ChoanoV1</name>
    <dbReference type="NCBI Taxonomy" id="2596887"/>
    <lineage>
        <taxon>Viruses</taxon>
        <taxon>Varidnaviria</taxon>
        <taxon>Bamfordvirae</taxon>
        <taxon>Nucleocytoviricota</taxon>
        <taxon>Megaviricetes</taxon>
        <taxon>Imitervirales</taxon>
        <taxon>Schizomimiviridae</taxon>
    </lineage>
</organism>
<dbReference type="InterPro" id="IPR040393">
    <property type="entry name" value="TREX1/2"/>
</dbReference>
<sequence length="199" mass="23197">MLIFYDLETTGLNVFHNRITEICCIKQIPLDFNDQTFTTLINPEAEIPEIVTKITGIDKSLVIDKPTFNQISDQLLTFIHNNASTDETIYFVAHNNDGFDKLVLTSHFKRRGIDIKQYNWKFIDTLLLAKKTFPQFKKFNLKSLCQQLSIPTLNAHRAEEDTKMLKNLYYCILDAIHLNSKISLDKLINNPEIVYNYIY</sequence>
<evidence type="ECO:0000256" key="3">
    <source>
        <dbReference type="ARBA" id="ARBA00022723"/>
    </source>
</evidence>